<dbReference type="PROSITE" id="PS50405">
    <property type="entry name" value="GST_CTER"/>
    <property type="match status" value="1"/>
</dbReference>
<dbReference type="Proteomes" id="UP000188729">
    <property type="component" value="Unassembled WGS sequence"/>
</dbReference>
<evidence type="ECO:0000256" key="3">
    <source>
        <dbReference type="ARBA" id="ARBA00047960"/>
    </source>
</evidence>
<evidence type="ECO:0000313" key="7">
    <source>
        <dbReference type="Proteomes" id="UP000188729"/>
    </source>
</evidence>
<dbReference type="CDD" id="cd03046">
    <property type="entry name" value="GST_N_GTT1_like"/>
    <property type="match status" value="1"/>
</dbReference>
<evidence type="ECO:0000259" key="5">
    <source>
        <dbReference type="PROSITE" id="PS50405"/>
    </source>
</evidence>
<dbReference type="SFLD" id="SFLDG00358">
    <property type="entry name" value="Main_(cytGST)"/>
    <property type="match status" value="1"/>
</dbReference>
<dbReference type="OrthoDB" id="9810080at2"/>
<dbReference type="Pfam" id="PF13410">
    <property type="entry name" value="GST_C_2"/>
    <property type="match status" value="1"/>
</dbReference>
<dbReference type="SUPFAM" id="SSF52833">
    <property type="entry name" value="Thioredoxin-like"/>
    <property type="match status" value="1"/>
</dbReference>
<dbReference type="InterPro" id="IPR036249">
    <property type="entry name" value="Thioredoxin-like_sf"/>
</dbReference>
<dbReference type="Pfam" id="PF13409">
    <property type="entry name" value="GST_N_2"/>
    <property type="match status" value="1"/>
</dbReference>
<keyword evidence="2 6" id="KW-0808">Transferase</keyword>
<dbReference type="EC" id="2.5.1.18" evidence="1"/>
<feature type="domain" description="GST C-terminal" evidence="5">
    <location>
        <begin position="89"/>
        <end position="210"/>
    </location>
</feature>
<proteinExistence type="predicted"/>
<dbReference type="InterPro" id="IPR040079">
    <property type="entry name" value="Glutathione_S-Trfase"/>
</dbReference>
<dbReference type="PANTHER" id="PTHR44051:SF9">
    <property type="entry name" value="GLUTATHIONE S-TRANSFERASE 1"/>
    <property type="match status" value="1"/>
</dbReference>
<evidence type="ECO:0000313" key="6">
    <source>
        <dbReference type="EMBL" id="ONF97278.1"/>
    </source>
</evidence>
<name>A0A1V2EYB5_9SPHN</name>
<evidence type="ECO:0000256" key="2">
    <source>
        <dbReference type="ARBA" id="ARBA00022679"/>
    </source>
</evidence>
<dbReference type="FunFam" id="3.40.30.10:FF:000156">
    <property type="entry name" value="Glutathione S-transferase 1"/>
    <property type="match status" value="1"/>
</dbReference>
<dbReference type="SFLD" id="SFLDG01150">
    <property type="entry name" value="Main.1:_Beta-like"/>
    <property type="match status" value="1"/>
</dbReference>
<dbReference type="RefSeq" id="WP_076743494.1">
    <property type="nucleotide sequence ID" value="NZ_MPSB01000002.1"/>
</dbReference>
<comment type="catalytic activity">
    <reaction evidence="3">
        <text>RX + glutathione = an S-substituted glutathione + a halide anion + H(+)</text>
        <dbReference type="Rhea" id="RHEA:16437"/>
        <dbReference type="ChEBI" id="CHEBI:15378"/>
        <dbReference type="ChEBI" id="CHEBI:16042"/>
        <dbReference type="ChEBI" id="CHEBI:17792"/>
        <dbReference type="ChEBI" id="CHEBI:57925"/>
        <dbReference type="ChEBI" id="CHEBI:90779"/>
        <dbReference type="EC" id="2.5.1.18"/>
    </reaction>
</comment>
<feature type="domain" description="GST N-terminal" evidence="4">
    <location>
        <begin position="1"/>
        <end position="84"/>
    </location>
</feature>
<keyword evidence="7" id="KW-1185">Reference proteome</keyword>
<gene>
    <name evidence="6" type="primary">gstB_4</name>
    <name evidence="6" type="ORF">SPHI_07150</name>
</gene>
<dbReference type="GO" id="GO:0004364">
    <property type="term" value="F:glutathione transferase activity"/>
    <property type="evidence" value="ECO:0007669"/>
    <property type="project" value="UniProtKB-EC"/>
</dbReference>
<organism evidence="6 7">
    <name type="scientific">Sphingomonas jeddahensis</name>
    <dbReference type="NCBI Taxonomy" id="1915074"/>
    <lineage>
        <taxon>Bacteria</taxon>
        <taxon>Pseudomonadati</taxon>
        <taxon>Pseudomonadota</taxon>
        <taxon>Alphaproteobacteria</taxon>
        <taxon>Sphingomonadales</taxon>
        <taxon>Sphingomonadaceae</taxon>
        <taxon>Sphingomonas</taxon>
    </lineage>
</organism>
<dbReference type="Gene3D" id="1.20.1050.10">
    <property type="match status" value="1"/>
</dbReference>
<dbReference type="InterPro" id="IPR036282">
    <property type="entry name" value="Glutathione-S-Trfase_C_sf"/>
</dbReference>
<dbReference type="GO" id="GO:0005737">
    <property type="term" value="C:cytoplasm"/>
    <property type="evidence" value="ECO:0007669"/>
    <property type="project" value="UniProtKB-ARBA"/>
</dbReference>
<dbReference type="PANTHER" id="PTHR44051">
    <property type="entry name" value="GLUTATHIONE S-TRANSFERASE-RELATED"/>
    <property type="match status" value="1"/>
</dbReference>
<dbReference type="InterPro" id="IPR004045">
    <property type="entry name" value="Glutathione_S-Trfase_N"/>
</dbReference>
<evidence type="ECO:0000256" key="1">
    <source>
        <dbReference type="ARBA" id="ARBA00012452"/>
    </source>
</evidence>
<dbReference type="SFLD" id="SFLDS00019">
    <property type="entry name" value="Glutathione_Transferase_(cytos"/>
    <property type="match status" value="1"/>
</dbReference>
<dbReference type="GO" id="GO:0004601">
    <property type="term" value="F:peroxidase activity"/>
    <property type="evidence" value="ECO:0007669"/>
    <property type="project" value="UniProtKB-ARBA"/>
</dbReference>
<dbReference type="SUPFAM" id="SSF47616">
    <property type="entry name" value="GST C-terminal domain-like"/>
    <property type="match status" value="1"/>
</dbReference>
<dbReference type="AlphaFoldDB" id="A0A1V2EYB5"/>
<sequence length="210" mass="23580">MIIVHHLENSRSQRVLWMLEELGLPYDIKRYERNKKTMLAPPELKRVHPLGKSPVIEDRTDQNRVVAETGAIVEYLVDKADGRLGAPANRTAALDYRFWLHYAEGSIMPPLLVKLVLTRVPLFGKAAQKRIQPMIDTHLDFVEAHLASRPWFTGDTLTAADIMMSFPLEAARSRGGLDASRPATIAWLDKVHARPAYQTALAKGGPYAYA</sequence>
<dbReference type="CDD" id="cd03189">
    <property type="entry name" value="GST_C_GTT1_like"/>
    <property type="match status" value="1"/>
</dbReference>
<reference evidence="6 7" key="1">
    <citation type="submission" date="2016-11" db="EMBL/GenBank/DDBJ databases">
        <title>Genome sequence of Sphingomonas jeddahensis G39.</title>
        <authorList>
            <person name="Poehlein A."/>
            <person name="Wuebbeler J.H."/>
            <person name="Steinbuechel A."/>
            <person name="Daniel R."/>
        </authorList>
    </citation>
    <scope>NUCLEOTIDE SEQUENCE [LARGE SCALE GENOMIC DNA]</scope>
    <source>
        <strain evidence="6 7">G39</strain>
    </source>
</reference>
<protein>
    <recommendedName>
        <fullName evidence="1">glutathione transferase</fullName>
        <ecNumber evidence="1">2.5.1.18</ecNumber>
    </recommendedName>
</protein>
<evidence type="ECO:0000259" key="4">
    <source>
        <dbReference type="PROSITE" id="PS50404"/>
    </source>
</evidence>
<dbReference type="PROSITE" id="PS50404">
    <property type="entry name" value="GST_NTER"/>
    <property type="match status" value="1"/>
</dbReference>
<dbReference type="STRING" id="1915074.SPHI_07150"/>
<dbReference type="EMBL" id="MPSB01000002">
    <property type="protein sequence ID" value="ONF97278.1"/>
    <property type="molecule type" value="Genomic_DNA"/>
</dbReference>
<dbReference type="InterPro" id="IPR010987">
    <property type="entry name" value="Glutathione-S-Trfase_C-like"/>
</dbReference>
<dbReference type="Gene3D" id="3.40.30.10">
    <property type="entry name" value="Glutaredoxin"/>
    <property type="match status" value="1"/>
</dbReference>
<accession>A0A1V2EYB5</accession>
<comment type="caution">
    <text evidence="6">The sequence shown here is derived from an EMBL/GenBank/DDBJ whole genome shotgun (WGS) entry which is preliminary data.</text>
</comment>